<keyword evidence="2" id="KW-1185">Reference proteome</keyword>
<name>A0AAU9GE00_DROMD</name>
<evidence type="ECO:0000313" key="2">
    <source>
        <dbReference type="Proteomes" id="UP001500889"/>
    </source>
</evidence>
<dbReference type="SUPFAM" id="SSF52047">
    <property type="entry name" value="RNI-like"/>
    <property type="match status" value="1"/>
</dbReference>
<accession>A0AAU9GE00</accession>
<dbReference type="AlphaFoldDB" id="A0AAU9GE00"/>
<evidence type="ECO:0008006" key="3">
    <source>
        <dbReference type="Google" id="ProtNLM"/>
    </source>
</evidence>
<dbReference type="Gene3D" id="3.80.10.10">
    <property type="entry name" value="Ribonuclease Inhibitor"/>
    <property type="match status" value="1"/>
</dbReference>
<reference evidence="1 2" key="1">
    <citation type="submission" date="2024-02" db="EMBL/GenBank/DDBJ databases">
        <title>A chromosome-level genome assembly of Drosophila madeirensis, a fruit fly species endemic to Madeira island.</title>
        <authorList>
            <person name="Tomihara K."/>
            <person name="Llopart A."/>
            <person name="Yamamoto D."/>
        </authorList>
    </citation>
    <scope>NUCLEOTIDE SEQUENCE [LARGE SCALE GENOMIC DNA]</scope>
    <source>
        <strain evidence="1 2">RF1</strain>
    </source>
</reference>
<dbReference type="InterPro" id="IPR032675">
    <property type="entry name" value="LRR_dom_sf"/>
</dbReference>
<dbReference type="EMBL" id="AP029267">
    <property type="protein sequence ID" value="BFG05946.1"/>
    <property type="molecule type" value="Genomic_DNA"/>
</dbReference>
<protein>
    <recommendedName>
        <fullName evidence="3">F-box domain-containing protein</fullName>
    </recommendedName>
</protein>
<gene>
    <name evidence="1" type="ORF">DMAD_04556</name>
</gene>
<dbReference type="Proteomes" id="UP001500889">
    <property type="component" value="Chromosome E"/>
</dbReference>
<proteinExistence type="predicted"/>
<evidence type="ECO:0000313" key="1">
    <source>
        <dbReference type="EMBL" id="BFG05946.1"/>
    </source>
</evidence>
<sequence length="413" mass="48351">MEYLPDCDLISIFSLLDLQSQLNVARVHSRFYALMSLVWGSKVRLSLFELNISSADLRLCLCIIRRTLQVLRFNMISRENFDILTSYVYPNAHDFRFSISSFGLQDADILMIIKAFPQLRTFSPVGQLTGKYFADIPHLENLNATHCSNFQGSSLVHIMHTSYLKTLHLNVPFWDNDILVVKLPTAGMQHLEVLLCNETEFSTLFMDNLKHLKRLKQLTILGMEDPKTQLELAEKLRAEGRHSLKRLEVQYACDVYFHGERLQLDVETFVMKYVNNLSAKMGRILHPFRHIKRLLFYSCLIEDADSFGRFLQLCQHVEIIEFEDCRFGFQCYTFSAQRIAKHRSTILQLYLQGSRFVRNNEDVAPMAWSVEGEDRLFKLHQTKSKINHIAHNKMLFTYYASQYYYCFDFNDIP</sequence>
<organism evidence="1 2">
    <name type="scientific">Drosophila madeirensis</name>
    <name type="common">Fruit fly</name>
    <dbReference type="NCBI Taxonomy" id="30013"/>
    <lineage>
        <taxon>Eukaryota</taxon>
        <taxon>Metazoa</taxon>
        <taxon>Ecdysozoa</taxon>
        <taxon>Arthropoda</taxon>
        <taxon>Hexapoda</taxon>
        <taxon>Insecta</taxon>
        <taxon>Pterygota</taxon>
        <taxon>Neoptera</taxon>
        <taxon>Endopterygota</taxon>
        <taxon>Diptera</taxon>
        <taxon>Brachycera</taxon>
        <taxon>Muscomorpha</taxon>
        <taxon>Ephydroidea</taxon>
        <taxon>Drosophilidae</taxon>
        <taxon>Drosophila</taxon>
        <taxon>Sophophora</taxon>
    </lineage>
</organism>